<dbReference type="OrthoDB" id="6851830at2"/>
<keyword evidence="1" id="KW-0812">Transmembrane</keyword>
<name>A0A4Q2U9U5_9HYPH</name>
<dbReference type="Pfam" id="PF09490">
    <property type="entry name" value="CbtA"/>
    <property type="match status" value="1"/>
</dbReference>
<feature type="transmembrane region" description="Helical" evidence="1">
    <location>
        <begin position="137"/>
        <end position="157"/>
    </location>
</feature>
<keyword evidence="1" id="KW-0472">Membrane</keyword>
<evidence type="ECO:0000313" key="2">
    <source>
        <dbReference type="EMBL" id="RYC32718.1"/>
    </source>
</evidence>
<reference evidence="2 3" key="2">
    <citation type="submission" date="2019-02" db="EMBL/GenBank/DDBJ databases">
        <title>'Lichenibacterium ramalinii' gen. nov. sp. nov., 'Lichenibacterium minor' gen. nov. sp. nov.</title>
        <authorList>
            <person name="Pankratov T."/>
        </authorList>
    </citation>
    <scope>NUCLEOTIDE SEQUENCE [LARGE SCALE GENOMIC DNA]</scope>
    <source>
        <strain evidence="2 3">RmlP026</strain>
    </source>
</reference>
<proteinExistence type="predicted"/>
<reference evidence="2 3" key="1">
    <citation type="submission" date="2018-12" db="EMBL/GenBank/DDBJ databases">
        <authorList>
            <person name="Grouzdev D.S."/>
            <person name="Krutkina M.S."/>
        </authorList>
    </citation>
    <scope>NUCLEOTIDE SEQUENCE [LARGE SCALE GENOMIC DNA]</scope>
    <source>
        <strain evidence="2 3">RmlP026</strain>
    </source>
</reference>
<comment type="caution">
    <text evidence="2">The sequence shown here is derived from an EMBL/GenBank/DDBJ whole genome shotgun (WGS) entry which is preliminary data.</text>
</comment>
<dbReference type="Proteomes" id="UP000290759">
    <property type="component" value="Unassembled WGS sequence"/>
</dbReference>
<evidence type="ECO:0000256" key="1">
    <source>
        <dbReference type="SAM" id="Phobius"/>
    </source>
</evidence>
<feature type="transmembrane region" description="Helical" evidence="1">
    <location>
        <begin position="169"/>
        <end position="188"/>
    </location>
</feature>
<gene>
    <name evidence="2" type="ORF">D3273_06410</name>
</gene>
<sequence length="250" mass="25923">MVGRLILRGLLCGLVAGLLAFGFARLFGEPLVERAIAFETAMDQAKGEAPEHEVVSRETQAGLGLLTGTVVVGTALGGLFALAFALLHGRLGSSNARETAALLALAGFVVLAVVPLIKYPANPPSIGDPDTIGLRTALYFELIALSLAAGALGTALARLLASARGVFDANLAGIALFAALVAAALWFMPAVDEVPEHFSAVLLWQFRMTALGIQAVIWSTIGLGFGTFAHRLLENIPLGDAPVRTATAAR</sequence>
<dbReference type="InterPro" id="IPR012666">
    <property type="entry name" value="CbtA_put"/>
</dbReference>
<organism evidence="2 3">
    <name type="scientific">Lichenibacterium minor</name>
    <dbReference type="NCBI Taxonomy" id="2316528"/>
    <lineage>
        <taxon>Bacteria</taxon>
        <taxon>Pseudomonadati</taxon>
        <taxon>Pseudomonadota</taxon>
        <taxon>Alphaproteobacteria</taxon>
        <taxon>Hyphomicrobiales</taxon>
        <taxon>Lichenihabitantaceae</taxon>
        <taxon>Lichenibacterium</taxon>
    </lineage>
</organism>
<feature type="transmembrane region" description="Helical" evidence="1">
    <location>
        <begin position="63"/>
        <end position="87"/>
    </location>
</feature>
<dbReference type="RefSeq" id="WP_129224682.1">
    <property type="nucleotide sequence ID" value="NZ_QYBB01000005.1"/>
</dbReference>
<dbReference type="AlphaFoldDB" id="A0A4Q2U9U5"/>
<keyword evidence="3" id="KW-1185">Reference proteome</keyword>
<feature type="transmembrane region" description="Helical" evidence="1">
    <location>
        <begin position="99"/>
        <end position="117"/>
    </location>
</feature>
<evidence type="ECO:0008006" key="4">
    <source>
        <dbReference type="Google" id="ProtNLM"/>
    </source>
</evidence>
<evidence type="ECO:0000313" key="3">
    <source>
        <dbReference type="Proteomes" id="UP000290759"/>
    </source>
</evidence>
<accession>A0A4Q2U9U5</accession>
<protein>
    <recommendedName>
        <fullName evidence="4">Cobalt transporter</fullName>
    </recommendedName>
</protein>
<feature type="transmembrane region" description="Helical" evidence="1">
    <location>
        <begin position="208"/>
        <end position="229"/>
    </location>
</feature>
<keyword evidence="1" id="KW-1133">Transmembrane helix</keyword>
<dbReference type="EMBL" id="QYBB01000005">
    <property type="protein sequence ID" value="RYC32718.1"/>
    <property type="molecule type" value="Genomic_DNA"/>
</dbReference>